<organism evidence="1 2">
    <name type="scientific">Thelohanellus kitauei</name>
    <name type="common">Myxosporean</name>
    <dbReference type="NCBI Taxonomy" id="669202"/>
    <lineage>
        <taxon>Eukaryota</taxon>
        <taxon>Metazoa</taxon>
        <taxon>Cnidaria</taxon>
        <taxon>Myxozoa</taxon>
        <taxon>Myxosporea</taxon>
        <taxon>Bivalvulida</taxon>
        <taxon>Platysporina</taxon>
        <taxon>Myxobolidae</taxon>
        <taxon>Thelohanellus</taxon>
    </lineage>
</organism>
<dbReference type="InterPro" id="IPR014756">
    <property type="entry name" value="Ig_E-set"/>
</dbReference>
<accession>A0A0C2N147</accession>
<proteinExistence type="predicted"/>
<dbReference type="AlphaFoldDB" id="A0A0C2N147"/>
<keyword evidence="2" id="KW-1185">Reference proteome</keyword>
<gene>
    <name evidence="1" type="ORF">RF11_14331</name>
</gene>
<sequence>MSVLLDKEKIPIPSIDPKLPPIHIRGYRAHHTISYPLDHIFIRRGASLDLEIDQKVVPDKDLSSITVLFYATCQNSIKLFKLFERPDSYGFYFTRYSKPQTIDLHFWSLINSPVGHYELHICVGKNVVYSIAIFLLFNPYFEHDNTFILTNPNDEDYIISRTCIIPTVSQRISDAMVFYIDQYSPNCVNTARTILAGMSMDAKRHPEHVMREFAGMVCIYLINISISTFD</sequence>
<dbReference type="SUPFAM" id="SSF81296">
    <property type="entry name" value="E set domains"/>
    <property type="match status" value="1"/>
</dbReference>
<dbReference type="GO" id="GO:0003810">
    <property type="term" value="F:protein-glutamine gamma-glutamyltransferase activity"/>
    <property type="evidence" value="ECO:0007669"/>
    <property type="project" value="TreeGrafter"/>
</dbReference>
<dbReference type="PANTHER" id="PTHR11590:SF40">
    <property type="entry name" value="HEMOCYTE PROTEIN-GLUTAMINE GAMMA-GLUTAMYLTRANSFERASE-LIKE PROTEIN"/>
    <property type="match status" value="1"/>
</dbReference>
<evidence type="ECO:0000313" key="2">
    <source>
        <dbReference type="Proteomes" id="UP000031668"/>
    </source>
</evidence>
<dbReference type="PANTHER" id="PTHR11590">
    <property type="entry name" value="PROTEIN-GLUTAMINE GAMMA-GLUTAMYLTRANSFERASE"/>
    <property type="match status" value="1"/>
</dbReference>
<comment type="caution">
    <text evidence="1">The sequence shown here is derived from an EMBL/GenBank/DDBJ whole genome shotgun (WGS) entry which is preliminary data.</text>
</comment>
<dbReference type="InterPro" id="IPR013783">
    <property type="entry name" value="Ig-like_fold"/>
</dbReference>
<dbReference type="InterPro" id="IPR050779">
    <property type="entry name" value="Transglutaminase"/>
</dbReference>
<dbReference type="EMBL" id="JWZT01003130">
    <property type="protein sequence ID" value="KII67597.1"/>
    <property type="molecule type" value="Genomic_DNA"/>
</dbReference>
<reference evidence="1 2" key="1">
    <citation type="journal article" date="2014" name="Genome Biol. Evol.">
        <title>The genome of the myxosporean Thelohanellus kitauei shows adaptations to nutrient acquisition within its fish host.</title>
        <authorList>
            <person name="Yang Y."/>
            <person name="Xiong J."/>
            <person name="Zhou Z."/>
            <person name="Huo F."/>
            <person name="Miao W."/>
            <person name="Ran C."/>
            <person name="Liu Y."/>
            <person name="Zhang J."/>
            <person name="Feng J."/>
            <person name="Wang M."/>
            <person name="Wang M."/>
            <person name="Wang L."/>
            <person name="Yao B."/>
        </authorList>
    </citation>
    <scope>NUCLEOTIDE SEQUENCE [LARGE SCALE GENOMIC DNA]</scope>
    <source>
        <strain evidence="1">Wuqing</strain>
    </source>
</reference>
<protein>
    <submittedName>
        <fullName evidence="1">Uncharacterized protein</fullName>
    </submittedName>
</protein>
<evidence type="ECO:0000313" key="1">
    <source>
        <dbReference type="EMBL" id="KII67597.1"/>
    </source>
</evidence>
<name>A0A0C2N147_THEKT</name>
<dbReference type="Proteomes" id="UP000031668">
    <property type="component" value="Unassembled WGS sequence"/>
</dbReference>
<dbReference type="Gene3D" id="2.60.40.10">
    <property type="entry name" value="Immunoglobulins"/>
    <property type="match status" value="1"/>
</dbReference>